<comment type="caution">
    <text evidence="3">The sequence shown here is derived from an EMBL/GenBank/DDBJ whole genome shotgun (WGS) entry which is preliminary data.</text>
</comment>
<dbReference type="Pfam" id="PF18803">
    <property type="entry name" value="CxC2"/>
    <property type="match status" value="1"/>
</dbReference>
<feature type="domain" description="CxC2-like cysteine cluster KDZ transposase-associated" evidence="2">
    <location>
        <begin position="190"/>
        <end position="276"/>
    </location>
</feature>
<protein>
    <recommendedName>
        <fullName evidence="2">CxC2-like cysteine cluster KDZ transposase-associated domain-containing protein</fullName>
    </recommendedName>
</protein>
<evidence type="ECO:0000313" key="4">
    <source>
        <dbReference type="Proteomes" id="UP001215598"/>
    </source>
</evidence>
<accession>A0AAD7GM43</accession>
<dbReference type="EMBL" id="JARKIB010000655">
    <property type="protein sequence ID" value="KAJ7695522.1"/>
    <property type="molecule type" value="Genomic_DNA"/>
</dbReference>
<feature type="region of interest" description="Disordered" evidence="1">
    <location>
        <begin position="1"/>
        <end position="46"/>
    </location>
</feature>
<dbReference type="Proteomes" id="UP001215598">
    <property type="component" value="Unassembled WGS sequence"/>
</dbReference>
<feature type="compositionally biased region" description="Basic and acidic residues" evidence="1">
    <location>
        <begin position="13"/>
        <end position="40"/>
    </location>
</feature>
<evidence type="ECO:0000313" key="3">
    <source>
        <dbReference type="EMBL" id="KAJ7695522.1"/>
    </source>
</evidence>
<evidence type="ECO:0000256" key="1">
    <source>
        <dbReference type="SAM" id="MobiDB-lite"/>
    </source>
</evidence>
<reference evidence="3" key="1">
    <citation type="submission" date="2023-03" db="EMBL/GenBank/DDBJ databases">
        <title>Massive genome expansion in bonnet fungi (Mycena s.s.) driven by repeated elements and novel gene families across ecological guilds.</title>
        <authorList>
            <consortium name="Lawrence Berkeley National Laboratory"/>
            <person name="Harder C.B."/>
            <person name="Miyauchi S."/>
            <person name="Viragh M."/>
            <person name="Kuo A."/>
            <person name="Thoen E."/>
            <person name="Andreopoulos B."/>
            <person name="Lu D."/>
            <person name="Skrede I."/>
            <person name="Drula E."/>
            <person name="Henrissat B."/>
            <person name="Morin E."/>
            <person name="Kohler A."/>
            <person name="Barry K."/>
            <person name="LaButti K."/>
            <person name="Morin E."/>
            <person name="Salamov A."/>
            <person name="Lipzen A."/>
            <person name="Mereny Z."/>
            <person name="Hegedus B."/>
            <person name="Baldrian P."/>
            <person name="Stursova M."/>
            <person name="Weitz H."/>
            <person name="Taylor A."/>
            <person name="Grigoriev I.V."/>
            <person name="Nagy L.G."/>
            <person name="Martin F."/>
            <person name="Kauserud H."/>
        </authorList>
    </citation>
    <scope>NUCLEOTIDE SEQUENCE</scope>
    <source>
        <strain evidence="3">CBHHK182m</strain>
    </source>
</reference>
<name>A0AAD7GM43_9AGAR</name>
<proteinExistence type="predicted"/>
<keyword evidence="4" id="KW-1185">Reference proteome</keyword>
<dbReference type="AlphaFoldDB" id="A0AAD7GM43"/>
<organism evidence="3 4">
    <name type="scientific">Mycena metata</name>
    <dbReference type="NCBI Taxonomy" id="1033252"/>
    <lineage>
        <taxon>Eukaryota</taxon>
        <taxon>Fungi</taxon>
        <taxon>Dikarya</taxon>
        <taxon>Basidiomycota</taxon>
        <taxon>Agaricomycotina</taxon>
        <taxon>Agaricomycetes</taxon>
        <taxon>Agaricomycetidae</taxon>
        <taxon>Agaricales</taxon>
        <taxon>Marasmiineae</taxon>
        <taxon>Mycenaceae</taxon>
        <taxon>Mycena</taxon>
    </lineage>
</organism>
<dbReference type="InterPro" id="IPR041457">
    <property type="entry name" value="CxC2_KDZ-assoc"/>
</dbReference>
<sequence length="279" mass="31253">MHVNQKHLPTPPLKDDPMESKENNSTDSITSKDNKTERSISEVAVESEDEDDLVHCDMCPSKLGPQAADPQARAFRCLTCELSVQCEDCCALVHLGGGRHVLQEWKPVEREWGVQMPLARILWTLLKKCARCKAHLASRDKSLPDGSIICAECDTLKTLYCKTCSEEAHQINPFHRIYVWKQGWQPTTLTAEGVVVALGHAGANCTWPQRPPTRMTVMGPKGISSVNVSFCGCGKFPPGVKGQWMQLDAYGWYRTIFPNRFVCATFEVLTEAQRLDFPF</sequence>
<gene>
    <name evidence="3" type="ORF">B0H16DRAFT_1750699</name>
</gene>
<evidence type="ECO:0000259" key="2">
    <source>
        <dbReference type="Pfam" id="PF18803"/>
    </source>
</evidence>